<proteinExistence type="predicted"/>
<evidence type="ECO:0000313" key="5">
    <source>
        <dbReference type="Proteomes" id="UP000601435"/>
    </source>
</evidence>
<dbReference type="SUPFAM" id="SSF48403">
    <property type="entry name" value="Ankyrin repeat"/>
    <property type="match status" value="1"/>
</dbReference>
<dbReference type="InterPro" id="IPR002110">
    <property type="entry name" value="Ankyrin_rpt"/>
</dbReference>
<comment type="caution">
    <text evidence="4">The sequence shown here is derived from an EMBL/GenBank/DDBJ whole genome shotgun (WGS) entry which is preliminary data.</text>
</comment>
<dbReference type="PANTHER" id="PTHR24166">
    <property type="entry name" value="ROLLING PEBBLES, ISOFORM B"/>
    <property type="match status" value="1"/>
</dbReference>
<dbReference type="InterPro" id="IPR036770">
    <property type="entry name" value="Ankyrin_rpt-contain_sf"/>
</dbReference>
<gene>
    <name evidence="4" type="ORF">SNEC2469_LOCUS21551</name>
</gene>
<keyword evidence="1" id="KW-0677">Repeat</keyword>
<evidence type="ECO:0000256" key="2">
    <source>
        <dbReference type="ARBA" id="ARBA00023043"/>
    </source>
</evidence>
<dbReference type="AlphaFoldDB" id="A0A812XW43"/>
<reference evidence="4" key="1">
    <citation type="submission" date="2021-02" db="EMBL/GenBank/DDBJ databases">
        <authorList>
            <person name="Dougan E. K."/>
            <person name="Rhodes N."/>
            <person name="Thang M."/>
            <person name="Chan C."/>
        </authorList>
    </citation>
    <scope>NUCLEOTIDE SEQUENCE</scope>
</reference>
<evidence type="ECO:0000256" key="1">
    <source>
        <dbReference type="ARBA" id="ARBA00022737"/>
    </source>
</evidence>
<accession>A0A812XW43</accession>
<organism evidence="4 5">
    <name type="scientific">Symbiodinium necroappetens</name>
    <dbReference type="NCBI Taxonomy" id="1628268"/>
    <lineage>
        <taxon>Eukaryota</taxon>
        <taxon>Sar</taxon>
        <taxon>Alveolata</taxon>
        <taxon>Dinophyceae</taxon>
        <taxon>Suessiales</taxon>
        <taxon>Symbiodiniaceae</taxon>
        <taxon>Symbiodinium</taxon>
    </lineage>
</organism>
<name>A0A812XW43_9DINO</name>
<feature type="repeat" description="ANK" evidence="3">
    <location>
        <begin position="139"/>
        <end position="171"/>
    </location>
</feature>
<dbReference type="InterPro" id="IPR050889">
    <property type="entry name" value="Dendritic_Spine_Reg/Scaffold"/>
</dbReference>
<dbReference type="Gene3D" id="1.25.40.20">
    <property type="entry name" value="Ankyrin repeat-containing domain"/>
    <property type="match status" value="1"/>
</dbReference>
<dbReference type="Proteomes" id="UP000601435">
    <property type="component" value="Unassembled WGS sequence"/>
</dbReference>
<dbReference type="PROSITE" id="PS50297">
    <property type="entry name" value="ANK_REP_REGION"/>
    <property type="match status" value="3"/>
</dbReference>
<evidence type="ECO:0000313" key="4">
    <source>
        <dbReference type="EMBL" id="CAE7744501.1"/>
    </source>
</evidence>
<dbReference type="PROSITE" id="PS50088">
    <property type="entry name" value="ANK_REPEAT"/>
    <property type="match status" value="3"/>
</dbReference>
<feature type="repeat" description="ANK" evidence="3">
    <location>
        <begin position="106"/>
        <end position="138"/>
    </location>
</feature>
<keyword evidence="2 3" id="KW-0040">ANK repeat</keyword>
<dbReference type="Pfam" id="PF12796">
    <property type="entry name" value="Ank_2"/>
    <property type="match status" value="1"/>
</dbReference>
<dbReference type="Pfam" id="PF00023">
    <property type="entry name" value="Ank"/>
    <property type="match status" value="1"/>
</dbReference>
<dbReference type="PANTHER" id="PTHR24166:SF48">
    <property type="entry name" value="PROTEIN VAPYRIN"/>
    <property type="match status" value="1"/>
</dbReference>
<sequence>MGSTRSTADIWLEENNKSALDVALEVAAEKPGSLEVLVDLHEQYQDYKSDAGRGLSCNGLQAGSRTLVKQLCDGLTFLMLAVKHGNANHIKQLLDKGMEKEARCVDGRTALMLAAREGKTASLKQLLDGGADKDCQDSEGHTALMLAMQGGHEESFKLLLDAGAKRGLKSSAGKTVLELSADNAKFQALLGRRSLAGVSC</sequence>
<feature type="repeat" description="ANK" evidence="3">
    <location>
        <begin position="73"/>
        <end position="105"/>
    </location>
</feature>
<dbReference type="SMART" id="SM00248">
    <property type="entry name" value="ANK"/>
    <property type="match status" value="3"/>
</dbReference>
<protein>
    <submittedName>
        <fullName evidence="4">Uncharacterized protein</fullName>
    </submittedName>
</protein>
<dbReference type="OrthoDB" id="10264606at2759"/>
<keyword evidence="5" id="KW-1185">Reference proteome</keyword>
<dbReference type="EMBL" id="CAJNJA010038211">
    <property type="protein sequence ID" value="CAE7744501.1"/>
    <property type="molecule type" value="Genomic_DNA"/>
</dbReference>
<evidence type="ECO:0000256" key="3">
    <source>
        <dbReference type="PROSITE-ProRule" id="PRU00023"/>
    </source>
</evidence>
<dbReference type="SUPFAM" id="SSF140860">
    <property type="entry name" value="Pseudo ankyrin repeat-like"/>
    <property type="match status" value="1"/>
</dbReference>